<evidence type="ECO:0000256" key="3">
    <source>
        <dbReference type="ARBA" id="ARBA00022729"/>
    </source>
</evidence>
<evidence type="ECO:0000256" key="4">
    <source>
        <dbReference type="SAM" id="SignalP"/>
    </source>
</evidence>
<feature type="domain" description="Transglycosylase SLT" evidence="5">
    <location>
        <begin position="493"/>
        <end position="589"/>
    </location>
</feature>
<keyword evidence="3 4" id="KW-0732">Signal</keyword>
<dbReference type="PANTHER" id="PTHR37423">
    <property type="entry name" value="SOLUBLE LYTIC MUREIN TRANSGLYCOSYLASE-RELATED"/>
    <property type="match status" value="1"/>
</dbReference>
<dbReference type="RefSeq" id="WP_319807472.1">
    <property type="nucleotide sequence ID" value="NZ_CP107052.1"/>
</dbReference>
<dbReference type="PANTHER" id="PTHR37423:SF2">
    <property type="entry name" value="MEMBRANE-BOUND LYTIC MUREIN TRANSGLYCOSYLASE C"/>
    <property type="match status" value="1"/>
</dbReference>
<dbReference type="Pfam" id="PF01464">
    <property type="entry name" value="SLT"/>
    <property type="match status" value="1"/>
</dbReference>
<dbReference type="EMBL" id="CP107052">
    <property type="protein sequence ID" value="UYH51877.1"/>
    <property type="molecule type" value="Genomic_DNA"/>
</dbReference>
<dbReference type="PROSITE" id="PS00922">
    <property type="entry name" value="TRANSGLYCOSYLASE"/>
    <property type="match status" value="1"/>
</dbReference>
<evidence type="ECO:0000313" key="6">
    <source>
        <dbReference type="EMBL" id="UYH51877.1"/>
    </source>
</evidence>
<dbReference type="Proteomes" id="UP001163831">
    <property type="component" value="Chromosome"/>
</dbReference>
<dbReference type="InterPro" id="IPR023346">
    <property type="entry name" value="Lysozyme-like_dom_sf"/>
</dbReference>
<evidence type="ECO:0000256" key="2">
    <source>
        <dbReference type="ARBA" id="ARBA00009387"/>
    </source>
</evidence>
<name>A0ABY6GK07_9PROT</name>
<sequence>MRRFARMPTACRTLVGASLGVTLSLSQPASTAAAQNAPSPTIKARVNQWVALTDTRNNPTLSEYAEFLSRRPLWPRRPVLLARFQAKLSVTSGTNNLSHYCPLFPLSDVQALNRCGPFLSDTHDQAIRIWESGREHEGEETMLLNLIGSIPDQTAQVRRFHALMSRSRYVAARRQIARLSGVNRRAAPVELAFATKDATAEAQFNALPPALQHRSRVLLPYLRWLRLAGRQDEAVRLWKNTAFTVQAAHPSHGWMQERLRLAYDLLAAQDIPSALVMVSAPRPGGATTANLDAHFLAGWIALKQTHDYVKSEHEFARLTRQTNIIQRARGDFWMAQAKLAQGDKEVGTQMLQKAARFPTTYYGQLAIAALNHEEGYFRLTKTSFPGLRRALKALPPVAATAPSRPDLIQAARYLASEGRIDDADVFLLAAWVNAESPAEMAAIARTSVRMKIYRPAVFAARRAGAQGVALYPEGWQHPDVTVPPGAFPAAFSWAVARQESSFDADIISPAQAVGLMQLLPGTARDMAHQVGVPNARKLTTEALKNPRLNMQLGTAYLSYLLGQLKEMPPIVLAAYNAGPTRAKRWLQARAINPESRNADVIDWVENVPFAETRAYIQRVMENFKILEVEAENGQ</sequence>
<dbReference type="Gene3D" id="1.25.20.10">
    <property type="entry name" value="Bacterial muramidases"/>
    <property type="match status" value="1"/>
</dbReference>
<feature type="signal peptide" evidence="4">
    <location>
        <begin position="1"/>
        <end position="32"/>
    </location>
</feature>
<dbReference type="SUPFAM" id="SSF48435">
    <property type="entry name" value="Bacterial muramidases"/>
    <property type="match status" value="1"/>
</dbReference>
<evidence type="ECO:0000313" key="7">
    <source>
        <dbReference type="Proteomes" id="UP001163831"/>
    </source>
</evidence>
<dbReference type="InterPro" id="IPR008258">
    <property type="entry name" value="Transglycosylase_SLT_dom_1"/>
</dbReference>
<dbReference type="InterPro" id="IPR000189">
    <property type="entry name" value="Transglyc_AS"/>
</dbReference>
<comment type="similarity">
    <text evidence="2">Belongs to the virb1 family.</text>
</comment>
<gene>
    <name evidence="6" type="ORF">N5W20_03185</name>
</gene>
<proteinExistence type="inferred from homology"/>
<protein>
    <submittedName>
        <fullName evidence="6">Lytic transglycosylase domain-containing protein</fullName>
    </submittedName>
</protein>
<keyword evidence="7" id="KW-1185">Reference proteome</keyword>
<evidence type="ECO:0000256" key="1">
    <source>
        <dbReference type="ARBA" id="ARBA00007734"/>
    </source>
</evidence>
<dbReference type="CDD" id="cd13401">
    <property type="entry name" value="Slt70-like"/>
    <property type="match status" value="1"/>
</dbReference>
<reference evidence="6" key="1">
    <citation type="submission" date="2022-10" db="EMBL/GenBank/DDBJ databases">
        <title>Candidatus Kirkpatrella diaphorinas gen. nov., sp. nov., an uncultured endosymbiont identified in a population of Diaphorina citri from Hawaii.</title>
        <authorList>
            <person name="Henry E.M."/>
            <person name="Carlson C.R."/>
            <person name="Kuo Y.-W."/>
        </authorList>
    </citation>
    <scope>NUCLEOTIDE SEQUENCE</scope>
    <source>
        <strain evidence="6">CADCRV1</strain>
    </source>
</reference>
<organism evidence="6 7">
    <name type="scientific">Candidatus Kirkpatrickella diaphorinae</name>
    <dbReference type="NCBI Taxonomy" id="2984322"/>
    <lineage>
        <taxon>Bacteria</taxon>
        <taxon>Pseudomonadati</taxon>
        <taxon>Pseudomonadota</taxon>
        <taxon>Alphaproteobacteria</taxon>
        <taxon>Acetobacterales</taxon>
        <taxon>Acetobacteraceae</taxon>
        <taxon>Candidatus Kirkpatrickella</taxon>
    </lineage>
</organism>
<evidence type="ECO:0000259" key="5">
    <source>
        <dbReference type="Pfam" id="PF01464"/>
    </source>
</evidence>
<comment type="similarity">
    <text evidence="1">Belongs to the transglycosylase Slt family.</text>
</comment>
<dbReference type="Gene3D" id="1.10.530.10">
    <property type="match status" value="1"/>
</dbReference>
<dbReference type="SUPFAM" id="SSF53955">
    <property type="entry name" value="Lysozyme-like"/>
    <property type="match status" value="1"/>
</dbReference>
<accession>A0ABY6GK07</accession>
<feature type="chain" id="PRO_5045583267" evidence="4">
    <location>
        <begin position="33"/>
        <end position="634"/>
    </location>
</feature>
<dbReference type="InterPro" id="IPR008939">
    <property type="entry name" value="Lytic_TGlycosylase_superhlx_U"/>
</dbReference>